<organism evidence="8 9">
    <name type="scientific">Elysia crispata</name>
    <name type="common">lettuce slug</name>
    <dbReference type="NCBI Taxonomy" id="231223"/>
    <lineage>
        <taxon>Eukaryota</taxon>
        <taxon>Metazoa</taxon>
        <taxon>Spiralia</taxon>
        <taxon>Lophotrochozoa</taxon>
        <taxon>Mollusca</taxon>
        <taxon>Gastropoda</taxon>
        <taxon>Heterobranchia</taxon>
        <taxon>Euthyneura</taxon>
        <taxon>Panpulmonata</taxon>
        <taxon>Sacoglossa</taxon>
        <taxon>Placobranchoidea</taxon>
        <taxon>Plakobranchidae</taxon>
        <taxon>Elysia</taxon>
    </lineage>
</organism>
<evidence type="ECO:0000256" key="4">
    <source>
        <dbReference type="ARBA" id="ARBA00022801"/>
    </source>
</evidence>
<evidence type="ECO:0000313" key="8">
    <source>
        <dbReference type="EMBL" id="KAK3713288.1"/>
    </source>
</evidence>
<dbReference type="InterPro" id="IPR055401">
    <property type="entry name" value="CEMIP_beta-hel_dom"/>
</dbReference>
<dbReference type="Proteomes" id="UP001283361">
    <property type="component" value="Unassembled WGS sequence"/>
</dbReference>
<reference evidence="8" key="1">
    <citation type="journal article" date="2023" name="G3 (Bethesda)">
        <title>A reference genome for the long-term kleptoplast-retaining sea slug Elysia crispata morphotype clarki.</title>
        <authorList>
            <person name="Eastman K.E."/>
            <person name="Pendleton A.L."/>
            <person name="Shaikh M.A."/>
            <person name="Suttiyut T."/>
            <person name="Ogas R."/>
            <person name="Tomko P."/>
            <person name="Gavelis G."/>
            <person name="Widhalm J.R."/>
            <person name="Wisecaver J.H."/>
        </authorList>
    </citation>
    <scope>NUCLEOTIDE SEQUENCE</scope>
    <source>
        <strain evidence="8">ECLA1</strain>
    </source>
</reference>
<gene>
    <name evidence="8" type="ORF">RRG08_043869</name>
</gene>
<evidence type="ECO:0000256" key="6">
    <source>
        <dbReference type="ARBA" id="ARBA00023295"/>
    </source>
</evidence>
<keyword evidence="3" id="KW-1003">Cell membrane</keyword>
<dbReference type="Gene3D" id="2.160.20.10">
    <property type="entry name" value="Single-stranded right-handed beta-helix, Pectin lyase-like"/>
    <property type="match status" value="1"/>
</dbReference>
<keyword evidence="6" id="KW-0326">Glycosidase</keyword>
<comment type="subcellular location">
    <subcellularLocation>
        <location evidence="1">Cell membrane</location>
    </subcellularLocation>
</comment>
<dbReference type="Pfam" id="PF10162">
    <property type="entry name" value="G8"/>
    <property type="match status" value="1"/>
</dbReference>
<evidence type="ECO:0000313" key="9">
    <source>
        <dbReference type="Proteomes" id="UP001283361"/>
    </source>
</evidence>
<dbReference type="Pfam" id="PF24606">
    <property type="entry name" value="CEMIP_beta-hel"/>
    <property type="match status" value="1"/>
</dbReference>
<dbReference type="Pfam" id="PF15711">
    <property type="entry name" value="ILEI"/>
    <property type="match status" value="1"/>
</dbReference>
<dbReference type="InterPro" id="IPR039477">
    <property type="entry name" value="ILEI/PANDER_dom"/>
</dbReference>
<comment type="caution">
    <text evidence="8">The sequence shown here is derived from an EMBL/GenBank/DDBJ whole genome shotgun (WGS) entry which is preliminary data.</text>
</comment>
<evidence type="ECO:0000256" key="3">
    <source>
        <dbReference type="ARBA" id="ARBA00022475"/>
    </source>
</evidence>
<comment type="similarity">
    <text evidence="2">Belongs to the CEMIP family.</text>
</comment>
<dbReference type="Pfam" id="PF24605">
    <property type="entry name" value="CEMIP_X"/>
    <property type="match status" value="1"/>
</dbReference>
<dbReference type="GO" id="GO:0005886">
    <property type="term" value="C:plasma membrane"/>
    <property type="evidence" value="ECO:0007669"/>
    <property type="project" value="UniProtKB-SubCell"/>
</dbReference>
<dbReference type="InterPro" id="IPR011050">
    <property type="entry name" value="Pectin_lyase_fold/virulence"/>
</dbReference>
<keyword evidence="5" id="KW-0325">Glycoprotein</keyword>
<evidence type="ECO:0000256" key="1">
    <source>
        <dbReference type="ARBA" id="ARBA00004236"/>
    </source>
</evidence>
<keyword evidence="4" id="KW-0378">Hydrolase</keyword>
<proteinExistence type="inferred from homology"/>
<dbReference type="AlphaFoldDB" id="A0AAE0XUB6"/>
<sequence length="1160" mass="131791">MVAATHSCPWDDADLKKWSEPSTWPSGQIPKENDAVHIPKDLKVILDTTVPRFLTITIDGILVWGNLDGIRIETSYILVNGEFHIGSEDCRFEKTADIFLYGKSNDKEQVEGFGRKFIGANTGGKIEFHGKEKKSWTKLVETIRPALPGPCGCVYDSVEQTVKRRNGIYLNVWNADGTLFKLESFDMQSSRVANSLNDIVEMMKSFPDGKIFSMSIYKTIGVVTQHYEQFFKLMEDLGAKQIRHVGEFDPYVFIGETGKVDCIMEQHTPRRAGYLGPVEALVKFGLGDLVFITYSRTEPNTKNEISRFRALNRDAAYPKLSFLHDVSTWEVGDEVIVASTDFEWRQAEIRTIIPCRECSPNQIRVDGDFLYNHFGEVTHGVDERAEVGLLTRNIRLDAEMQPDCYHFTEKEEYNCKMFKRDTYGGHVKFVRDSWARVEGVQLTHMGQQSVLATYPLHYHLADNVKGQYLRNNVIRDSNSRCVTIHGTDFLEVSNNVCAYHLGHGIFLEDSAEQNNTIHRNLIIGTQYGTLLFTDMDVDMCKNRAWCGLLSSYWITHPRNIFTENVAAGSDSFGMVLAFADRPLGPSFQRQVERGLYEDMSTRYIPILEFARNIMHGNKHGGLWFDNRLSYGQIDMNKWVPENGKLGLNMYTPSDPPNANGTLVEAYMSGLTMYKNDERNSWVRCGNIVITNSSFADSPVSYVAAHSGDDPTSCDVRNSLFIGETDNKGEAWTYFFNTPEFQHLPKSQRPSHRFDRSISQNRPDMTISAVQFYQGPVYLDNCYFDKYKTWYYNDSFIDAYGIRPKRPATAFHFHPANHYPMVPTNGVRNLRFGYCDGVDNSFRVMDGNASTPYWTVLDGTNNINFRDYDGTLTGRADVQIVDNRPFFTTDRCRPMDDWGLAICPYKYFMLVVRGGTGVLQNKYKGKSPVFIRRDDSPEDVYRQKGMVGHKFTLMVSKSYTVFFNSTLGESPRDVQFKARFGLEKDDIVRIAVCFPKSTTKFTIYSKIPRLDPKRYLSPVQVGSLEEVDQDKTMTAWYWNQTTGYLYFKMSSPMEMNDPDQKCPGNECLAWDIRRDDGDNGPAICDTPVIPFYVKDRNARVKPPRCLEPASPVGLGAPIEMGYQPPTHAPGTCGYSAASVSLLCATIFISFGALILTSSPVF</sequence>
<feature type="domain" description="G8" evidence="7">
    <location>
        <begin position="22"/>
        <end position="141"/>
    </location>
</feature>
<dbReference type="GO" id="GO:0016798">
    <property type="term" value="F:hydrolase activity, acting on glycosyl bonds"/>
    <property type="evidence" value="ECO:0007669"/>
    <property type="project" value="UniProtKB-KW"/>
</dbReference>
<evidence type="ECO:0000259" key="7">
    <source>
        <dbReference type="PROSITE" id="PS51484"/>
    </source>
</evidence>
<evidence type="ECO:0000256" key="5">
    <source>
        <dbReference type="ARBA" id="ARBA00023180"/>
    </source>
</evidence>
<dbReference type="InterPro" id="IPR012334">
    <property type="entry name" value="Pectin_lyas_fold"/>
</dbReference>
<dbReference type="PANTHER" id="PTHR15535:SF17">
    <property type="entry name" value="TRANSMEMBRANE PROTEIN"/>
    <property type="match status" value="1"/>
</dbReference>
<dbReference type="InterPro" id="IPR052252">
    <property type="entry name" value="CEMIP/CEMIP2"/>
</dbReference>
<dbReference type="SMART" id="SM01225">
    <property type="entry name" value="G8"/>
    <property type="match status" value="1"/>
</dbReference>
<dbReference type="InterPro" id="IPR019316">
    <property type="entry name" value="G8_domain"/>
</dbReference>
<dbReference type="PANTHER" id="PTHR15535">
    <property type="entry name" value="TRANSMEMBRANE PROTEIN 2-RELATED"/>
    <property type="match status" value="1"/>
</dbReference>
<evidence type="ECO:0000256" key="2">
    <source>
        <dbReference type="ARBA" id="ARBA00007586"/>
    </source>
</evidence>
<keyword evidence="9" id="KW-1185">Reference proteome</keyword>
<name>A0AAE0XUB6_9GAST</name>
<accession>A0AAE0XUB6</accession>
<dbReference type="SUPFAM" id="SSF51126">
    <property type="entry name" value="Pectin lyase-like"/>
    <property type="match status" value="1"/>
</dbReference>
<keyword evidence="3" id="KW-0472">Membrane</keyword>
<dbReference type="PROSITE" id="PS51484">
    <property type="entry name" value="G8"/>
    <property type="match status" value="1"/>
</dbReference>
<protein>
    <recommendedName>
        <fullName evidence="7">G8 domain-containing protein</fullName>
    </recommendedName>
</protein>
<dbReference type="EMBL" id="JAWDGP010007564">
    <property type="protein sequence ID" value="KAK3713288.1"/>
    <property type="molecule type" value="Genomic_DNA"/>
</dbReference>
<dbReference type="InterPro" id="IPR055400">
    <property type="entry name" value="CEMIP_X"/>
</dbReference>